<evidence type="ECO:0000256" key="5">
    <source>
        <dbReference type="SAM" id="Phobius"/>
    </source>
</evidence>
<evidence type="ECO:0000256" key="3">
    <source>
        <dbReference type="ARBA" id="ARBA00022989"/>
    </source>
</evidence>
<feature type="domain" description="TM2" evidence="6">
    <location>
        <begin position="43"/>
        <end position="93"/>
    </location>
</feature>
<evidence type="ECO:0000256" key="2">
    <source>
        <dbReference type="ARBA" id="ARBA00022692"/>
    </source>
</evidence>
<dbReference type="EMBL" id="VDHJ01000002">
    <property type="protein sequence ID" value="TNL99846.1"/>
    <property type="molecule type" value="Genomic_DNA"/>
</dbReference>
<dbReference type="OrthoDB" id="2004788at2"/>
<proteinExistence type="predicted"/>
<gene>
    <name evidence="7" type="ORF">FHE74_02085</name>
</gene>
<dbReference type="AlphaFoldDB" id="A0A5C4U622"/>
<comment type="caution">
    <text evidence="7">The sequence shown here is derived from an EMBL/GenBank/DDBJ whole genome shotgun (WGS) entry which is preliminary data.</text>
</comment>
<sequence>MSTPGNHGQYDFNNPLASQASPQGAVPTPGYYGAGFGPMGVKPKSKLIALALCFFLGYFGIHHFYVGNKGPGIAQLVCSVVGFALSLVLIGFFFLAIVGVWILVDLVLIALGSGYFSHDSNGLELTWDL</sequence>
<dbReference type="Pfam" id="PF05154">
    <property type="entry name" value="TM2"/>
    <property type="match status" value="1"/>
</dbReference>
<accession>A0A5C4U622</accession>
<feature type="transmembrane region" description="Helical" evidence="5">
    <location>
        <begin position="47"/>
        <end position="66"/>
    </location>
</feature>
<dbReference type="Proteomes" id="UP000312032">
    <property type="component" value="Unassembled WGS sequence"/>
</dbReference>
<keyword evidence="2 5" id="KW-0812">Transmembrane</keyword>
<evidence type="ECO:0000313" key="8">
    <source>
        <dbReference type="Proteomes" id="UP000312032"/>
    </source>
</evidence>
<organism evidence="7 8">
    <name type="scientific">Corynebacterium tapiri</name>
    <dbReference type="NCBI Taxonomy" id="1448266"/>
    <lineage>
        <taxon>Bacteria</taxon>
        <taxon>Bacillati</taxon>
        <taxon>Actinomycetota</taxon>
        <taxon>Actinomycetes</taxon>
        <taxon>Mycobacteriales</taxon>
        <taxon>Corynebacteriaceae</taxon>
        <taxon>Corynebacterium</taxon>
    </lineage>
</organism>
<dbReference type="GO" id="GO:0016020">
    <property type="term" value="C:membrane"/>
    <property type="evidence" value="ECO:0007669"/>
    <property type="project" value="UniProtKB-SubCell"/>
</dbReference>
<reference evidence="7 8" key="1">
    <citation type="submission" date="2019-06" db="EMBL/GenBank/DDBJ databases">
        <authorList>
            <person name="Li J."/>
        </authorList>
    </citation>
    <scope>NUCLEOTIDE SEQUENCE [LARGE SCALE GENOMIC DNA]</scope>
    <source>
        <strain evidence="7 8">LMG 28165</strain>
    </source>
</reference>
<dbReference type="RefSeq" id="WP_139464762.1">
    <property type="nucleotide sequence ID" value="NZ_VDHJ01000002.1"/>
</dbReference>
<feature type="transmembrane region" description="Helical" evidence="5">
    <location>
        <begin position="72"/>
        <end position="104"/>
    </location>
</feature>
<evidence type="ECO:0000256" key="4">
    <source>
        <dbReference type="ARBA" id="ARBA00023136"/>
    </source>
</evidence>
<evidence type="ECO:0000313" key="7">
    <source>
        <dbReference type="EMBL" id="TNL99846.1"/>
    </source>
</evidence>
<evidence type="ECO:0000256" key="1">
    <source>
        <dbReference type="ARBA" id="ARBA00004141"/>
    </source>
</evidence>
<protein>
    <submittedName>
        <fullName evidence="7">TM2 domain-containing protein</fullName>
    </submittedName>
</protein>
<keyword evidence="4 5" id="KW-0472">Membrane</keyword>
<keyword evidence="8" id="KW-1185">Reference proteome</keyword>
<keyword evidence="3 5" id="KW-1133">Transmembrane helix</keyword>
<name>A0A5C4U622_9CORY</name>
<dbReference type="InterPro" id="IPR007829">
    <property type="entry name" value="TM2"/>
</dbReference>
<comment type="subcellular location">
    <subcellularLocation>
        <location evidence="1">Membrane</location>
        <topology evidence="1">Multi-pass membrane protein</topology>
    </subcellularLocation>
</comment>
<evidence type="ECO:0000259" key="6">
    <source>
        <dbReference type="Pfam" id="PF05154"/>
    </source>
</evidence>